<gene>
    <name evidence="1" type="ordered locus">CLL_A2143</name>
</gene>
<protein>
    <recommendedName>
        <fullName evidence="2">DUF3795 domain-containing protein</fullName>
    </recommendedName>
</protein>
<dbReference type="AlphaFoldDB" id="B2TLQ0"/>
<reference evidence="1" key="2">
    <citation type="submission" date="2009-08" db="EMBL/GenBank/DDBJ databases">
        <authorList>
            <person name="Shrivastava S."/>
            <person name="Brinkac L.M."/>
            <person name="Dodson R.J."/>
            <person name="Harkins D.M."/>
            <person name="Durkin A.S."/>
            <person name="Sutton G."/>
        </authorList>
    </citation>
    <scope>NUCLEOTIDE SEQUENCE</scope>
    <source>
        <strain evidence="1">Eklund 17B</strain>
    </source>
</reference>
<name>B2TLQ0_CLOBB</name>
<proteinExistence type="predicted"/>
<dbReference type="HOGENOM" id="CLU_177593_2_0_9"/>
<dbReference type="InterPro" id="IPR024227">
    <property type="entry name" value="DUF3795"/>
</dbReference>
<evidence type="ECO:0008006" key="2">
    <source>
        <dbReference type="Google" id="ProtNLM"/>
    </source>
</evidence>
<dbReference type="EMBL" id="CP001056">
    <property type="protein sequence ID" value="ACD24327.1"/>
    <property type="molecule type" value="Genomic_DNA"/>
</dbReference>
<reference evidence="1" key="1">
    <citation type="submission" date="2009-06" db="EMBL/GenBank/DDBJ databases">
        <authorList>
            <consortium name="US DOE Joint Genome Institute (JGI-PGF)"/>
            <person name="Lucas S."/>
            <person name="Copeland A."/>
            <person name="Lapidus A."/>
            <person name="Glavina del Rio T."/>
            <person name="Dalin E."/>
            <person name="Tice H."/>
            <person name="Bruce D."/>
            <person name="Goodwin L."/>
            <person name="Pitluck S."/>
            <person name="Kyrpides N."/>
            <person name="Mavromatis K."/>
            <person name="Ivanova N."/>
            <person name="Saunders E."/>
            <person name="Brettin T."/>
            <person name="Detter J.C."/>
            <person name="Han C."/>
            <person name="Larimer F."/>
            <person name="Land M."/>
            <person name="Hauser L."/>
            <person name="Markowitz V."/>
            <person name="Cheng J.-F."/>
            <person name="Hugenholtz P."/>
            <person name="Woyke T."/>
            <person name="Wu D."/>
            <person name="Gronow S."/>
            <person name="Klenk H.-P."/>
            <person name="Eisen J.A."/>
        </authorList>
    </citation>
    <scope>NUCLEOTIDE SEQUENCE</scope>
    <source>
        <strain evidence="1">Eklund 17B</strain>
    </source>
</reference>
<dbReference type="KEGG" id="cbk:CLL_A2143"/>
<organism evidence="1">
    <name type="scientific">Clostridium botulinum (strain Eklund 17B / Type B)</name>
    <dbReference type="NCBI Taxonomy" id="935198"/>
    <lineage>
        <taxon>Bacteria</taxon>
        <taxon>Bacillati</taxon>
        <taxon>Bacillota</taxon>
        <taxon>Clostridia</taxon>
        <taxon>Eubacteriales</taxon>
        <taxon>Clostridiaceae</taxon>
        <taxon>Clostridium</taxon>
    </lineage>
</organism>
<evidence type="ECO:0000313" key="1">
    <source>
        <dbReference type="EMBL" id="ACD24327.1"/>
    </source>
</evidence>
<sequence>MFESRCGVCCNQCKRKDEVHCNGCIKMKKPFWGGQCGVKSCCEGNQLDHCGKCIDFPCEMLSTMGTEQGFNPIPKIEQCKKWAKE</sequence>
<dbReference type="Pfam" id="PF12675">
    <property type="entry name" value="DUF3795"/>
    <property type="match status" value="1"/>
</dbReference>
<accession>B2TLQ0</accession>